<organism evidence="6 7">
    <name type="scientific">Paludibaculum fermentans</name>
    <dbReference type="NCBI Taxonomy" id="1473598"/>
    <lineage>
        <taxon>Bacteria</taxon>
        <taxon>Pseudomonadati</taxon>
        <taxon>Acidobacteriota</taxon>
        <taxon>Terriglobia</taxon>
        <taxon>Bryobacterales</taxon>
        <taxon>Bryobacteraceae</taxon>
        <taxon>Paludibaculum</taxon>
    </lineage>
</organism>
<dbReference type="PROSITE" id="PS51779">
    <property type="entry name" value="POTRA"/>
    <property type="match status" value="1"/>
</dbReference>
<feature type="domain" description="POTRA" evidence="5">
    <location>
        <begin position="524"/>
        <end position="598"/>
    </location>
</feature>
<gene>
    <name evidence="6" type="ORF">IRI77_25045</name>
</gene>
<evidence type="ECO:0000259" key="5">
    <source>
        <dbReference type="PROSITE" id="PS51779"/>
    </source>
</evidence>
<dbReference type="Proteomes" id="UP000593892">
    <property type="component" value="Chromosome"/>
</dbReference>
<evidence type="ECO:0000256" key="4">
    <source>
        <dbReference type="ARBA" id="ARBA00023136"/>
    </source>
</evidence>
<dbReference type="AlphaFoldDB" id="A0A7S7NM02"/>
<proteinExistence type="predicted"/>
<dbReference type="InterPro" id="IPR010827">
    <property type="entry name" value="BamA/TamA_POTRA"/>
</dbReference>
<dbReference type="Pfam" id="PF01103">
    <property type="entry name" value="Omp85"/>
    <property type="match status" value="1"/>
</dbReference>
<keyword evidence="7" id="KW-1185">Reference proteome</keyword>
<keyword evidence="4" id="KW-0472">Membrane</keyword>
<keyword evidence="2" id="KW-1134">Transmembrane beta strand</keyword>
<dbReference type="InterPro" id="IPR000184">
    <property type="entry name" value="Bac_surfAg_D15"/>
</dbReference>
<evidence type="ECO:0000256" key="3">
    <source>
        <dbReference type="ARBA" id="ARBA00022692"/>
    </source>
</evidence>
<dbReference type="InterPro" id="IPR039910">
    <property type="entry name" value="D15-like"/>
</dbReference>
<comment type="subcellular location">
    <subcellularLocation>
        <location evidence="1">Membrane</location>
    </subcellularLocation>
</comment>
<dbReference type="KEGG" id="pfer:IRI77_25045"/>
<evidence type="ECO:0000256" key="2">
    <source>
        <dbReference type="ARBA" id="ARBA00022452"/>
    </source>
</evidence>
<evidence type="ECO:0000313" key="7">
    <source>
        <dbReference type="Proteomes" id="UP000593892"/>
    </source>
</evidence>
<dbReference type="PANTHER" id="PTHR12815:SF18">
    <property type="entry name" value="SORTING AND ASSEMBLY MACHINERY COMPONENT 50 HOMOLOG"/>
    <property type="match status" value="1"/>
</dbReference>
<evidence type="ECO:0000256" key="1">
    <source>
        <dbReference type="ARBA" id="ARBA00004370"/>
    </source>
</evidence>
<keyword evidence="3" id="KW-0812">Transmembrane</keyword>
<sequence length="978" mass="109320">MTQPRLWTALLTCLLAGAAPMWGGEDLSPFYGKTIESIRFEPEKQPLSNEQLALLIGLKAGDTLAELPLSKAIERLWTSGRYVDIVAEGEAKGAGVELTFVTTWASFVSRVTVEGVPEPPNPAQLTNATKLGLGDPFEDSLLPGAESSLQDVLRNNGFYTATIRHETSSRPETEETDIRFYIQPGPRAKLTRPVFEGEPAMSEKKLIRLTNFQRWYGLRGWKDMDGRRVQRAVEKMRDAYLKTEHLEATIRIASVDYDPKSITVTPHFLIHAGPSVFVKTEGAKISKGQLRRLLPIYQERTVDRELLLEGQMNLERYFEAQGFYDAKVTYSLADPTPEGAQTIQFRIQKGPRYRLVHLDVGGNKYFDQQTIRERLGMIPARFPRYRRGQFSQQLMEQDEASILDLYRSNGFRDAEVKSVVERGFKGKATDLGVTLAITEGAQWFVTDLELTGVDLQLLDVIKAFLASTPGQPYSVASVAADRDNVLNWYFNNGYPDATFDASVVVADEPNRIILKYAVTEGRRNFVRDILVSGLKATRPDLVNHRLAVAPGQPLSQGSIVETQRRLYDLGIFAKVDVAVQNPDGRERDKYVLLQVEEAKKYSLNLGFGAEFGRIGGGSNSFDSPAGASGFSPRGQIGLTRSNIFGLAHTASATIRVSSIQQRLLASYLAPQFLGNENFNLTFSSLVDRSRDVRTYTSNRSESSVQLGQKVSRGITMQYRATARFVFIDRNSLKIDPTLIPIYSQPVKTIAASASFIQDHRDDPLDARRGFYNTLDAGYAVPFSGTSTNYFRLVAKNSTYHPLRREVVIARTTSFGWLHNLDNEPVPLPENFYAGGASTHRGFPDNQAGPRDLVTGYPIGGAAFLFFQHELRFPLVGTNLTGVLFHDMGNVFSSFDNISFRYRQKNQQDFDYTVQAMGFGFRIKTPVGPLRLDLAYAPNTPRFVGFVGSRDDLINGTGQYNVPQRVSRFQWHFSIGQAF</sequence>
<name>A0A7S7NM02_PALFE</name>
<accession>A0A7S7NM02</accession>
<dbReference type="EMBL" id="CP063849">
    <property type="protein sequence ID" value="QOY86060.1"/>
    <property type="molecule type" value="Genomic_DNA"/>
</dbReference>
<dbReference type="GO" id="GO:0019867">
    <property type="term" value="C:outer membrane"/>
    <property type="evidence" value="ECO:0007669"/>
    <property type="project" value="InterPro"/>
</dbReference>
<evidence type="ECO:0000313" key="6">
    <source>
        <dbReference type="EMBL" id="QOY86060.1"/>
    </source>
</evidence>
<dbReference type="InterPro" id="IPR034746">
    <property type="entry name" value="POTRA"/>
</dbReference>
<dbReference type="Gene3D" id="3.10.20.310">
    <property type="entry name" value="membrane protein fhac"/>
    <property type="match status" value="5"/>
</dbReference>
<protein>
    <submittedName>
        <fullName evidence="6">BamA/TamA family outer membrane protein</fullName>
    </submittedName>
</protein>
<dbReference type="Pfam" id="PF07244">
    <property type="entry name" value="POTRA"/>
    <property type="match status" value="5"/>
</dbReference>
<dbReference type="PANTHER" id="PTHR12815">
    <property type="entry name" value="SORTING AND ASSEMBLY MACHINERY SAMM50 PROTEIN FAMILY MEMBER"/>
    <property type="match status" value="1"/>
</dbReference>
<reference evidence="6 7" key="1">
    <citation type="submission" date="2020-10" db="EMBL/GenBank/DDBJ databases">
        <title>Complete genome sequence of Paludibaculum fermentans P105T, a facultatively anaerobic acidobacterium capable of dissimilatory Fe(III) reduction.</title>
        <authorList>
            <person name="Dedysh S.N."/>
            <person name="Beletsky A.V."/>
            <person name="Kulichevskaya I.S."/>
            <person name="Mardanov A.V."/>
            <person name="Ravin N.V."/>
        </authorList>
    </citation>
    <scope>NUCLEOTIDE SEQUENCE [LARGE SCALE GENOMIC DNA]</scope>
    <source>
        <strain evidence="6 7">P105</strain>
    </source>
</reference>
<dbReference type="Gene3D" id="2.40.160.50">
    <property type="entry name" value="membrane protein fhac: a member of the omp85/tpsb transporter family"/>
    <property type="match status" value="1"/>
</dbReference>
<dbReference type="RefSeq" id="WP_194447729.1">
    <property type="nucleotide sequence ID" value="NZ_CP063849.1"/>
</dbReference>